<reference evidence="13 14" key="1">
    <citation type="submission" date="2019-01" db="EMBL/GenBank/DDBJ databases">
        <authorList>
            <person name="Chen W.-M."/>
        </authorList>
    </citation>
    <scope>NUCLEOTIDE SEQUENCE [LARGE SCALE GENOMIC DNA]</scope>
    <source>
        <strain evidence="13 14">CCP-18</strain>
    </source>
</reference>
<keyword evidence="5" id="KW-0460">Magnesium</keyword>
<evidence type="ECO:0000256" key="11">
    <source>
        <dbReference type="ARBA" id="ARBA00083124"/>
    </source>
</evidence>
<evidence type="ECO:0000313" key="13">
    <source>
        <dbReference type="EMBL" id="RVT86501.1"/>
    </source>
</evidence>
<evidence type="ECO:0000256" key="7">
    <source>
        <dbReference type="ARBA" id="ARBA00055029"/>
    </source>
</evidence>
<dbReference type="SUPFAM" id="SSF48576">
    <property type="entry name" value="Terpenoid synthases"/>
    <property type="match status" value="1"/>
</dbReference>
<name>A0A3S2UFH8_9BURK</name>
<evidence type="ECO:0000256" key="5">
    <source>
        <dbReference type="ARBA" id="ARBA00022842"/>
    </source>
</evidence>
<dbReference type="FunFam" id="1.10.600.10:FF:000002">
    <property type="entry name" value="Octaprenyl diphosphate synthase"/>
    <property type="match status" value="1"/>
</dbReference>
<sequence length="309" mass="33771">MLQVDRLIAQRLQSDVALINQIAGYIVHAGGKRMRPKLLLMFANALGDPANHRHELAAVVEFIHTATLLHDDVVDESTLRRGQQTANAMFGNAASVLVGDFLYSRAFQMMVSCNRMRVLDVLAEATNVIAEGEVLQLMNVHDPDTTVDQYLRVIRYKTAKLFEASARLGALLSDADAATESAAAAYGRAMGTAFQLVDDILDYEGDAELLGKNVGDDLREGKPTLPLLLAMKMAAAEDQQILRQAVIHGEVERLPEIIRIVQRCGALDATRQAALAEADHARQSIADLPANQWTKGLLEFAARSVERSS</sequence>
<evidence type="ECO:0000256" key="4">
    <source>
        <dbReference type="ARBA" id="ARBA00022723"/>
    </source>
</evidence>
<comment type="similarity">
    <text evidence="2 12">Belongs to the FPP/GGPP synthase family.</text>
</comment>
<dbReference type="PROSITE" id="PS00444">
    <property type="entry name" value="POLYPRENYL_SYNTHASE_2"/>
    <property type="match status" value="1"/>
</dbReference>
<dbReference type="GO" id="GO:0046872">
    <property type="term" value="F:metal ion binding"/>
    <property type="evidence" value="ECO:0007669"/>
    <property type="project" value="UniProtKB-KW"/>
</dbReference>
<comment type="catalytic activity">
    <reaction evidence="6">
        <text>5 isopentenyl diphosphate + (2E,6E)-farnesyl diphosphate = all-trans-octaprenyl diphosphate + 5 diphosphate</text>
        <dbReference type="Rhea" id="RHEA:27798"/>
        <dbReference type="ChEBI" id="CHEBI:33019"/>
        <dbReference type="ChEBI" id="CHEBI:57711"/>
        <dbReference type="ChEBI" id="CHEBI:128769"/>
        <dbReference type="ChEBI" id="CHEBI:175763"/>
        <dbReference type="EC" id="2.5.1.90"/>
    </reaction>
</comment>
<dbReference type="PANTHER" id="PTHR12001">
    <property type="entry name" value="GERANYLGERANYL PYROPHOSPHATE SYNTHASE"/>
    <property type="match status" value="1"/>
</dbReference>
<keyword evidence="14" id="KW-1185">Reference proteome</keyword>
<evidence type="ECO:0000256" key="9">
    <source>
        <dbReference type="ARBA" id="ARBA00072473"/>
    </source>
</evidence>
<dbReference type="InterPro" id="IPR033749">
    <property type="entry name" value="Polyprenyl_synt_CS"/>
</dbReference>
<dbReference type="EC" id="2.5.1.90" evidence="8"/>
<comment type="function">
    <text evidence="7">Supplies octaprenyl diphosphate, the precursor for the side chain of the isoprenoid quinones ubiquinone and menaquinone.</text>
</comment>
<dbReference type="Proteomes" id="UP000288587">
    <property type="component" value="Unassembled WGS sequence"/>
</dbReference>
<evidence type="ECO:0000256" key="8">
    <source>
        <dbReference type="ARBA" id="ARBA00066511"/>
    </source>
</evidence>
<dbReference type="PANTHER" id="PTHR12001:SF69">
    <property type="entry name" value="ALL TRANS-POLYPRENYL-DIPHOSPHATE SYNTHASE PDSS1"/>
    <property type="match status" value="1"/>
</dbReference>
<keyword evidence="4" id="KW-0479">Metal-binding</keyword>
<dbReference type="PROSITE" id="PS00723">
    <property type="entry name" value="POLYPRENYL_SYNTHASE_1"/>
    <property type="match status" value="1"/>
</dbReference>
<dbReference type="OrthoDB" id="9805316at2"/>
<dbReference type="AlphaFoldDB" id="A0A3S2UFH8"/>
<gene>
    <name evidence="13" type="ORF">EOD73_10100</name>
</gene>
<dbReference type="GO" id="GO:0008299">
    <property type="term" value="P:isoprenoid biosynthetic process"/>
    <property type="evidence" value="ECO:0007669"/>
    <property type="project" value="InterPro"/>
</dbReference>
<dbReference type="GO" id="GO:0106350">
    <property type="term" value="F:all-trans-octaprenyl-diphosphate synthase activity"/>
    <property type="evidence" value="ECO:0007669"/>
    <property type="project" value="UniProtKB-EC"/>
</dbReference>
<protein>
    <recommendedName>
        <fullName evidence="9">Octaprenyl diphosphate synthase</fullName>
        <ecNumber evidence="8">2.5.1.90</ecNumber>
    </recommendedName>
    <alternativeName>
        <fullName evidence="11">All-trans-octaprenyl-diphosphate synthase</fullName>
    </alternativeName>
    <alternativeName>
        <fullName evidence="10">Octaprenyl pyrophosphate synthase</fullName>
    </alternativeName>
</protein>
<proteinExistence type="inferred from homology"/>
<comment type="caution">
    <text evidence="13">The sequence shown here is derived from an EMBL/GenBank/DDBJ whole genome shotgun (WGS) entry which is preliminary data.</text>
</comment>
<dbReference type="Pfam" id="PF00348">
    <property type="entry name" value="polyprenyl_synt"/>
    <property type="match status" value="1"/>
</dbReference>
<dbReference type="RefSeq" id="WP_127682997.1">
    <property type="nucleotide sequence ID" value="NZ_SACM01000002.1"/>
</dbReference>
<evidence type="ECO:0000256" key="10">
    <source>
        <dbReference type="ARBA" id="ARBA00079637"/>
    </source>
</evidence>
<evidence type="ECO:0000256" key="2">
    <source>
        <dbReference type="ARBA" id="ARBA00006706"/>
    </source>
</evidence>
<keyword evidence="3 12" id="KW-0808">Transferase</keyword>
<evidence type="ECO:0000256" key="3">
    <source>
        <dbReference type="ARBA" id="ARBA00022679"/>
    </source>
</evidence>
<dbReference type="InterPro" id="IPR000092">
    <property type="entry name" value="Polyprenyl_synt"/>
</dbReference>
<comment type="cofactor">
    <cofactor evidence="1">
        <name>Mg(2+)</name>
        <dbReference type="ChEBI" id="CHEBI:18420"/>
    </cofactor>
</comment>
<dbReference type="Gene3D" id="1.10.600.10">
    <property type="entry name" value="Farnesyl Diphosphate Synthase"/>
    <property type="match status" value="1"/>
</dbReference>
<dbReference type="SFLD" id="SFLDS00005">
    <property type="entry name" value="Isoprenoid_Synthase_Type_I"/>
    <property type="match status" value="1"/>
</dbReference>
<organism evidence="13 14">
    <name type="scientific">Inhella crocodyli</name>
    <dbReference type="NCBI Taxonomy" id="2499851"/>
    <lineage>
        <taxon>Bacteria</taxon>
        <taxon>Pseudomonadati</taxon>
        <taxon>Pseudomonadota</taxon>
        <taxon>Betaproteobacteria</taxon>
        <taxon>Burkholderiales</taxon>
        <taxon>Sphaerotilaceae</taxon>
        <taxon>Inhella</taxon>
    </lineage>
</organism>
<dbReference type="CDD" id="cd00685">
    <property type="entry name" value="Trans_IPPS_HT"/>
    <property type="match status" value="1"/>
</dbReference>
<dbReference type="EMBL" id="SACM01000002">
    <property type="protein sequence ID" value="RVT86501.1"/>
    <property type="molecule type" value="Genomic_DNA"/>
</dbReference>
<evidence type="ECO:0000256" key="12">
    <source>
        <dbReference type="RuleBase" id="RU004466"/>
    </source>
</evidence>
<dbReference type="InterPro" id="IPR008949">
    <property type="entry name" value="Isoprenoid_synthase_dom_sf"/>
</dbReference>
<evidence type="ECO:0000256" key="1">
    <source>
        <dbReference type="ARBA" id="ARBA00001946"/>
    </source>
</evidence>
<evidence type="ECO:0000313" key="14">
    <source>
        <dbReference type="Proteomes" id="UP000288587"/>
    </source>
</evidence>
<evidence type="ECO:0000256" key="6">
    <source>
        <dbReference type="ARBA" id="ARBA00051506"/>
    </source>
</evidence>
<accession>A0A3S2UFH8</accession>